<sequence length="538" mass="58718">MHESERLPSPNSTTHTLRVWKEPILKFIFKATIVGLVVGLFISLFRMAVTEALHLVKDMFGYVQQHLIWVPVLIAGALLLAWVIGLLIKSDPLIKGSGIPQVEGQLVNELHMNWLSVFIKKFVGGTLAIGSGLFLGREGPSIQLGAALGQGIHRLSGNRSVFEEKFLLTCGASAGLSAAFNAPLAGVLFVLEEVHRHFSPIILLTVMTSSVTADVVASQFFGLTPVLSFGHLESLPIKDYGFLLLLGAMLGVAGMIYNKTLLMTQSIYQRITWLPVHLHGILPFILMVPLGLLAPQMLGGGHDIIVSLHQQAFSLIALLILLLVRYLFSLICYGSGLPGGIFLPMLALGSLVGAILGQLFVSVFGLDPMFVNNMVILAMAGFFTAVVKAPITGSLLITEMTGSFATLLPVIIVSLTAYVISDLLKTKPIYEELLHRLTTPFKEAMDHQLESRETAKELIEIPIVIGSKAENQYIRDLNWPRQALLIAVKRGGLEIIPKGDTKLRAGDSILILTDDYTLSEVKQKMNMLCTDCSSYDRE</sequence>
<evidence type="ECO:0000256" key="3">
    <source>
        <dbReference type="ARBA" id="ARBA00022692"/>
    </source>
</evidence>
<protein>
    <submittedName>
        <fullName evidence="10">H+/Cl-antiporter ClcA</fullName>
    </submittedName>
</protein>
<dbReference type="STRING" id="1852522.SAMN06295960_3290"/>
<dbReference type="PANTHER" id="PTHR45711:SF6">
    <property type="entry name" value="CHLORIDE CHANNEL PROTEIN"/>
    <property type="match status" value="1"/>
</dbReference>
<feature type="transmembrane region" description="Helical" evidence="8">
    <location>
        <begin position="315"/>
        <end position="336"/>
    </location>
</feature>
<evidence type="ECO:0000256" key="2">
    <source>
        <dbReference type="ARBA" id="ARBA00022448"/>
    </source>
</evidence>
<dbReference type="InterPro" id="IPR036721">
    <property type="entry name" value="RCK_C_sf"/>
</dbReference>
<keyword evidence="7" id="KW-0868">Chloride</keyword>
<dbReference type="Gene3D" id="3.30.70.1450">
    <property type="entry name" value="Regulator of K+ conductance, C-terminal domain"/>
    <property type="match status" value="1"/>
</dbReference>
<dbReference type="GO" id="GO:0005886">
    <property type="term" value="C:plasma membrane"/>
    <property type="evidence" value="ECO:0007669"/>
    <property type="project" value="TreeGrafter"/>
</dbReference>
<dbReference type="InterPro" id="IPR014743">
    <property type="entry name" value="Cl-channel_core"/>
</dbReference>
<dbReference type="InterPro" id="IPR006037">
    <property type="entry name" value="RCK_C"/>
</dbReference>
<gene>
    <name evidence="10" type="ORF">SAMN06295960_3290</name>
</gene>
<feature type="transmembrane region" description="Helical" evidence="8">
    <location>
        <begin position="27"/>
        <end position="48"/>
    </location>
</feature>
<evidence type="ECO:0000256" key="4">
    <source>
        <dbReference type="ARBA" id="ARBA00022989"/>
    </source>
</evidence>
<comment type="subcellular location">
    <subcellularLocation>
        <location evidence="1">Membrane</location>
        <topology evidence="1">Multi-pass membrane protein</topology>
    </subcellularLocation>
</comment>
<evidence type="ECO:0000313" key="11">
    <source>
        <dbReference type="Proteomes" id="UP000193834"/>
    </source>
</evidence>
<dbReference type="OrthoDB" id="9812438at2"/>
<dbReference type="EMBL" id="FXAZ01000004">
    <property type="protein sequence ID" value="SMG51730.1"/>
    <property type="molecule type" value="Genomic_DNA"/>
</dbReference>
<keyword evidence="11" id="KW-1185">Reference proteome</keyword>
<organism evidence="10 11">
    <name type="scientific">Paenibacillus aquistagni</name>
    <dbReference type="NCBI Taxonomy" id="1852522"/>
    <lineage>
        <taxon>Bacteria</taxon>
        <taxon>Bacillati</taxon>
        <taxon>Bacillota</taxon>
        <taxon>Bacilli</taxon>
        <taxon>Bacillales</taxon>
        <taxon>Paenibacillaceae</taxon>
        <taxon>Paenibacillus</taxon>
    </lineage>
</organism>
<feature type="transmembrane region" description="Helical" evidence="8">
    <location>
        <begin position="277"/>
        <end position="294"/>
    </location>
</feature>
<dbReference type="PROSITE" id="PS51202">
    <property type="entry name" value="RCK_C"/>
    <property type="match status" value="1"/>
</dbReference>
<evidence type="ECO:0000256" key="1">
    <source>
        <dbReference type="ARBA" id="ARBA00004141"/>
    </source>
</evidence>
<feature type="transmembrane region" description="Helical" evidence="8">
    <location>
        <begin position="240"/>
        <end position="257"/>
    </location>
</feature>
<proteinExistence type="predicted"/>
<feature type="transmembrane region" description="Helical" evidence="8">
    <location>
        <begin position="342"/>
        <end position="364"/>
    </location>
</feature>
<evidence type="ECO:0000256" key="5">
    <source>
        <dbReference type="ARBA" id="ARBA00023065"/>
    </source>
</evidence>
<dbReference type="RefSeq" id="WP_085495854.1">
    <property type="nucleotide sequence ID" value="NZ_FXAZ01000004.1"/>
</dbReference>
<evidence type="ECO:0000256" key="7">
    <source>
        <dbReference type="ARBA" id="ARBA00023214"/>
    </source>
</evidence>
<keyword evidence="6 8" id="KW-0472">Membrane</keyword>
<dbReference type="PRINTS" id="PR00762">
    <property type="entry name" value="CLCHANNEL"/>
</dbReference>
<dbReference type="Gene3D" id="1.10.3080.10">
    <property type="entry name" value="Clc chloride channel"/>
    <property type="match status" value="1"/>
</dbReference>
<evidence type="ECO:0000259" key="9">
    <source>
        <dbReference type="PROSITE" id="PS51202"/>
    </source>
</evidence>
<name>A0A1X7LDE7_9BACL</name>
<feature type="transmembrane region" description="Helical" evidence="8">
    <location>
        <begin position="376"/>
        <end position="397"/>
    </location>
</feature>
<keyword evidence="4 8" id="KW-1133">Transmembrane helix</keyword>
<dbReference type="PANTHER" id="PTHR45711">
    <property type="entry name" value="CHLORIDE CHANNEL PROTEIN"/>
    <property type="match status" value="1"/>
</dbReference>
<dbReference type="Pfam" id="PF00654">
    <property type="entry name" value="Voltage_CLC"/>
    <property type="match status" value="1"/>
</dbReference>
<feature type="domain" description="RCK C-terminal" evidence="9">
    <location>
        <begin position="446"/>
        <end position="527"/>
    </location>
</feature>
<feature type="transmembrane region" description="Helical" evidence="8">
    <location>
        <begin position="403"/>
        <end position="420"/>
    </location>
</feature>
<dbReference type="CDD" id="cd01031">
    <property type="entry name" value="EriC"/>
    <property type="match status" value="1"/>
</dbReference>
<feature type="transmembrane region" description="Helical" evidence="8">
    <location>
        <begin position="201"/>
        <end position="228"/>
    </location>
</feature>
<dbReference type="Proteomes" id="UP000193834">
    <property type="component" value="Unassembled WGS sequence"/>
</dbReference>
<evidence type="ECO:0000256" key="6">
    <source>
        <dbReference type="ARBA" id="ARBA00023136"/>
    </source>
</evidence>
<feature type="transmembrane region" description="Helical" evidence="8">
    <location>
        <begin position="166"/>
        <end position="189"/>
    </location>
</feature>
<dbReference type="InterPro" id="IPR001807">
    <property type="entry name" value="ClC"/>
</dbReference>
<keyword evidence="5" id="KW-0406">Ion transport</keyword>
<accession>A0A1X7LDE7</accession>
<dbReference type="GO" id="GO:0006813">
    <property type="term" value="P:potassium ion transport"/>
    <property type="evidence" value="ECO:0007669"/>
    <property type="project" value="InterPro"/>
</dbReference>
<dbReference type="AlphaFoldDB" id="A0A1X7LDE7"/>
<evidence type="ECO:0000256" key="8">
    <source>
        <dbReference type="SAM" id="Phobius"/>
    </source>
</evidence>
<dbReference type="SUPFAM" id="SSF81340">
    <property type="entry name" value="Clc chloride channel"/>
    <property type="match status" value="1"/>
</dbReference>
<evidence type="ECO:0000313" key="10">
    <source>
        <dbReference type="EMBL" id="SMG51730.1"/>
    </source>
</evidence>
<dbReference type="GO" id="GO:0005247">
    <property type="term" value="F:voltage-gated chloride channel activity"/>
    <property type="evidence" value="ECO:0007669"/>
    <property type="project" value="TreeGrafter"/>
</dbReference>
<feature type="transmembrane region" description="Helical" evidence="8">
    <location>
        <begin position="68"/>
        <end position="88"/>
    </location>
</feature>
<dbReference type="Pfam" id="PF02080">
    <property type="entry name" value="TrkA_C"/>
    <property type="match status" value="1"/>
</dbReference>
<keyword evidence="3 8" id="KW-0812">Transmembrane</keyword>
<keyword evidence="2" id="KW-0813">Transport</keyword>
<reference evidence="10 11" key="1">
    <citation type="submission" date="2017-04" db="EMBL/GenBank/DDBJ databases">
        <authorList>
            <person name="Afonso C.L."/>
            <person name="Miller P.J."/>
            <person name="Scott M.A."/>
            <person name="Spackman E."/>
            <person name="Goraichik I."/>
            <person name="Dimitrov K.M."/>
            <person name="Suarez D.L."/>
            <person name="Swayne D.E."/>
        </authorList>
    </citation>
    <scope>NUCLEOTIDE SEQUENCE [LARGE SCALE GENOMIC DNA]</scope>
    <source>
        <strain evidence="10 11">11</strain>
    </source>
</reference>
<dbReference type="SUPFAM" id="SSF116726">
    <property type="entry name" value="TrkA C-terminal domain-like"/>
    <property type="match status" value="1"/>
</dbReference>
<dbReference type="GO" id="GO:0008324">
    <property type="term" value="F:monoatomic cation transmembrane transporter activity"/>
    <property type="evidence" value="ECO:0007669"/>
    <property type="project" value="InterPro"/>
</dbReference>